<dbReference type="PROSITE" id="PS51387">
    <property type="entry name" value="FAD_PCMH"/>
    <property type="match status" value="1"/>
</dbReference>
<feature type="domain" description="FAD-binding PCMH-type" evidence="1">
    <location>
        <begin position="1"/>
        <end position="141"/>
    </location>
</feature>
<dbReference type="Pfam" id="PF01565">
    <property type="entry name" value="FAD_binding_4"/>
    <property type="match status" value="1"/>
</dbReference>
<dbReference type="AlphaFoldDB" id="A0A381Z5L5"/>
<dbReference type="EMBL" id="UINC01020055">
    <property type="protein sequence ID" value="SVA84595.1"/>
    <property type="molecule type" value="Genomic_DNA"/>
</dbReference>
<name>A0A381Z5L5_9ZZZZ</name>
<protein>
    <recommendedName>
        <fullName evidence="1">FAD-binding PCMH-type domain-containing protein</fullName>
    </recommendedName>
</protein>
<dbReference type="Gene3D" id="3.30.465.10">
    <property type="match status" value="1"/>
</dbReference>
<dbReference type="SUPFAM" id="SSF56176">
    <property type="entry name" value="FAD-binding/transporter-associated domain-like"/>
    <property type="match status" value="1"/>
</dbReference>
<dbReference type="InterPro" id="IPR016166">
    <property type="entry name" value="FAD-bd_PCMH"/>
</dbReference>
<gene>
    <name evidence="2" type="ORF">METZ01_LOCUS137449</name>
</gene>
<sequence length="289" mass="30744">MQELLPQSQRVDEVSLEAVAELIEHVPGDMTATVQAGMSLADFQAHLAEAGQWLPVDPPDPETVTIGGLLAKNLNGPRRFGCGTVRDWLIGVAVVLADGRLIRNGGKVVKNVAGFDLCRLFIGARDTLGIIVEATFKLLPLPEAEVYLAKPCESLAQAETVLEEIWDSDLQPTVLDLQRINGTPLMVIVGFAGPSADVEAQSGTVLEIGFNASASLDYDAQFRSTASSFTSVLPGNLITTLQSLGDVSFVARAGNGVIYHASAEPAKLPSPDLQKRVKEMFDPEGILPG</sequence>
<dbReference type="InterPro" id="IPR006094">
    <property type="entry name" value="Oxid_FAD_bind_N"/>
</dbReference>
<reference evidence="2" key="1">
    <citation type="submission" date="2018-05" db="EMBL/GenBank/DDBJ databases">
        <authorList>
            <person name="Lanie J.A."/>
            <person name="Ng W.-L."/>
            <person name="Kazmierczak K.M."/>
            <person name="Andrzejewski T.M."/>
            <person name="Davidsen T.M."/>
            <person name="Wayne K.J."/>
            <person name="Tettelin H."/>
            <person name="Glass J.I."/>
            <person name="Rusch D."/>
            <person name="Podicherti R."/>
            <person name="Tsui H.-C.T."/>
            <person name="Winkler M.E."/>
        </authorList>
    </citation>
    <scope>NUCLEOTIDE SEQUENCE</scope>
</reference>
<dbReference type="PANTHER" id="PTHR11748">
    <property type="entry name" value="D-LACTATE DEHYDROGENASE"/>
    <property type="match status" value="1"/>
</dbReference>
<evidence type="ECO:0000313" key="2">
    <source>
        <dbReference type="EMBL" id="SVA84595.1"/>
    </source>
</evidence>
<evidence type="ECO:0000259" key="1">
    <source>
        <dbReference type="PROSITE" id="PS51387"/>
    </source>
</evidence>
<organism evidence="2">
    <name type="scientific">marine metagenome</name>
    <dbReference type="NCBI Taxonomy" id="408172"/>
    <lineage>
        <taxon>unclassified sequences</taxon>
        <taxon>metagenomes</taxon>
        <taxon>ecological metagenomes</taxon>
    </lineage>
</organism>
<dbReference type="InterPro" id="IPR016169">
    <property type="entry name" value="FAD-bd_PCMH_sub2"/>
</dbReference>
<proteinExistence type="predicted"/>
<dbReference type="GO" id="GO:0071949">
    <property type="term" value="F:FAD binding"/>
    <property type="evidence" value="ECO:0007669"/>
    <property type="project" value="InterPro"/>
</dbReference>
<dbReference type="PANTHER" id="PTHR11748:SF103">
    <property type="entry name" value="GLYCOLATE OXIDASE SUBUNIT GLCE"/>
    <property type="match status" value="1"/>
</dbReference>
<accession>A0A381Z5L5</accession>
<dbReference type="InterPro" id="IPR036318">
    <property type="entry name" value="FAD-bd_PCMH-like_sf"/>
</dbReference>